<name>A0AAW0XWL1_CHEQU</name>
<evidence type="ECO:0000256" key="1">
    <source>
        <dbReference type="ARBA" id="ARBA00023180"/>
    </source>
</evidence>
<keyword evidence="1" id="KW-0325">Glycoprotein</keyword>
<comment type="caution">
    <text evidence="3">The sequence shown here is derived from an EMBL/GenBank/DDBJ whole genome shotgun (WGS) entry which is preliminary data.</text>
</comment>
<gene>
    <name evidence="3" type="ORF">OTU49_000751</name>
</gene>
<dbReference type="SUPFAM" id="SSF53474">
    <property type="entry name" value="alpha/beta-Hydrolases"/>
    <property type="match status" value="1"/>
</dbReference>
<evidence type="ECO:0000313" key="4">
    <source>
        <dbReference type="Proteomes" id="UP001445076"/>
    </source>
</evidence>
<dbReference type="InterPro" id="IPR002018">
    <property type="entry name" value="CarbesteraseB"/>
</dbReference>
<keyword evidence="4" id="KW-1185">Reference proteome</keyword>
<evidence type="ECO:0000259" key="2">
    <source>
        <dbReference type="Pfam" id="PF00135"/>
    </source>
</evidence>
<dbReference type="InterPro" id="IPR050309">
    <property type="entry name" value="Type-B_Carboxylest/Lipase"/>
</dbReference>
<dbReference type="InterPro" id="IPR029058">
    <property type="entry name" value="AB_hydrolase_fold"/>
</dbReference>
<dbReference type="Pfam" id="PF00135">
    <property type="entry name" value="COesterase"/>
    <property type="match status" value="1"/>
</dbReference>
<dbReference type="Proteomes" id="UP001445076">
    <property type="component" value="Unassembled WGS sequence"/>
</dbReference>
<dbReference type="InterPro" id="IPR019819">
    <property type="entry name" value="Carboxylesterase_B_CS"/>
</dbReference>
<protein>
    <recommendedName>
        <fullName evidence="2">Carboxylesterase type B domain-containing protein</fullName>
    </recommendedName>
</protein>
<feature type="non-terminal residue" evidence="3">
    <location>
        <position position="168"/>
    </location>
</feature>
<sequence>MARLPAGPGGTKYAVAINKWSLKPLVCPDWSVWSIDLLEWSPMGTANWKCFAIPAIPRKWSFVVFTVLVVVLGMCPARSWAQDSSIKLRQGTVQGVVREASNREIYAYLGIPYALPPVGNLRFKPPQRHNGWNSTLYAHEMGAACPQPFLMGVQISEDCLTLNVWIPE</sequence>
<dbReference type="PROSITE" id="PS00941">
    <property type="entry name" value="CARBOXYLESTERASE_B_2"/>
    <property type="match status" value="1"/>
</dbReference>
<feature type="domain" description="Carboxylesterase type B" evidence="2">
    <location>
        <begin position="83"/>
        <end position="168"/>
    </location>
</feature>
<evidence type="ECO:0000313" key="3">
    <source>
        <dbReference type="EMBL" id="KAK8744333.1"/>
    </source>
</evidence>
<dbReference type="PANTHER" id="PTHR11559">
    <property type="entry name" value="CARBOXYLESTERASE"/>
    <property type="match status" value="1"/>
</dbReference>
<dbReference type="AlphaFoldDB" id="A0AAW0XWL1"/>
<reference evidence="3 4" key="1">
    <citation type="journal article" date="2024" name="BMC Genomics">
        <title>Genome assembly of redclaw crayfish (Cherax quadricarinatus) provides insights into its immune adaptation and hypoxia tolerance.</title>
        <authorList>
            <person name="Liu Z."/>
            <person name="Zheng J."/>
            <person name="Li H."/>
            <person name="Fang K."/>
            <person name="Wang S."/>
            <person name="He J."/>
            <person name="Zhou D."/>
            <person name="Weng S."/>
            <person name="Chi M."/>
            <person name="Gu Z."/>
            <person name="He J."/>
            <person name="Li F."/>
            <person name="Wang M."/>
        </authorList>
    </citation>
    <scope>NUCLEOTIDE SEQUENCE [LARGE SCALE GENOMIC DNA]</scope>
    <source>
        <strain evidence="3">ZL_2023a</strain>
    </source>
</reference>
<dbReference type="EMBL" id="JARKIK010000022">
    <property type="protein sequence ID" value="KAK8744333.1"/>
    <property type="molecule type" value="Genomic_DNA"/>
</dbReference>
<organism evidence="3 4">
    <name type="scientific">Cherax quadricarinatus</name>
    <name type="common">Australian red claw crayfish</name>
    <dbReference type="NCBI Taxonomy" id="27406"/>
    <lineage>
        <taxon>Eukaryota</taxon>
        <taxon>Metazoa</taxon>
        <taxon>Ecdysozoa</taxon>
        <taxon>Arthropoda</taxon>
        <taxon>Crustacea</taxon>
        <taxon>Multicrustacea</taxon>
        <taxon>Malacostraca</taxon>
        <taxon>Eumalacostraca</taxon>
        <taxon>Eucarida</taxon>
        <taxon>Decapoda</taxon>
        <taxon>Pleocyemata</taxon>
        <taxon>Astacidea</taxon>
        <taxon>Parastacoidea</taxon>
        <taxon>Parastacidae</taxon>
        <taxon>Cherax</taxon>
    </lineage>
</organism>
<accession>A0AAW0XWL1</accession>
<proteinExistence type="predicted"/>
<dbReference type="Gene3D" id="3.40.50.1820">
    <property type="entry name" value="alpha/beta hydrolase"/>
    <property type="match status" value="1"/>
</dbReference>